<dbReference type="Gene3D" id="3.40.50.150">
    <property type="entry name" value="Vaccinia Virus protein VP39"/>
    <property type="match status" value="1"/>
</dbReference>
<evidence type="ECO:0000259" key="3">
    <source>
        <dbReference type="Pfam" id="PF05175"/>
    </source>
</evidence>
<evidence type="ECO:0000256" key="2">
    <source>
        <dbReference type="ARBA" id="ARBA00022679"/>
    </source>
</evidence>
<dbReference type="CDD" id="cd02440">
    <property type="entry name" value="AdoMet_MTases"/>
    <property type="match status" value="1"/>
</dbReference>
<sequence length="198" mass="22165">MKDKNKTELDKLRNDIVFSDVLCAQPLTFHTTWGIFSPREIDEGSRLLLNYIEVEQDSDCLDLGCGYGVIGLTLAMLANNGTTTLVDKDFVAIEYAQKNAELNKIQNVDILLSNGLEQVNTKKFDVVASNIPAKVGNELMTLFFNDAYQQLNPGGKVYVVTINGLRNYIKRTFTEIFGNYKKLKQGKSYTVSMASKSE</sequence>
<dbReference type="Pfam" id="PF05175">
    <property type="entry name" value="MTS"/>
    <property type="match status" value="1"/>
</dbReference>
<dbReference type="GO" id="GO:0032259">
    <property type="term" value="P:methylation"/>
    <property type="evidence" value="ECO:0007669"/>
    <property type="project" value="UniProtKB-KW"/>
</dbReference>
<keyword evidence="1 4" id="KW-0489">Methyltransferase</keyword>
<keyword evidence="2 4" id="KW-0808">Transferase</keyword>
<organism evidence="4">
    <name type="scientific">hydrothermal vent metagenome</name>
    <dbReference type="NCBI Taxonomy" id="652676"/>
    <lineage>
        <taxon>unclassified sequences</taxon>
        <taxon>metagenomes</taxon>
        <taxon>ecological metagenomes</taxon>
    </lineage>
</organism>
<dbReference type="PANTHER" id="PTHR47816:SF4">
    <property type="entry name" value="RIBOSOMAL RNA SMALL SUBUNIT METHYLTRANSFERASE C"/>
    <property type="match status" value="1"/>
</dbReference>
<reference evidence="4" key="1">
    <citation type="submission" date="2018-06" db="EMBL/GenBank/DDBJ databases">
        <authorList>
            <person name="Zhirakovskaya E."/>
        </authorList>
    </citation>
    <scope>NUCLEOTIDE SEQUENCE</scope>
</reference>
<dbReference type="InterPro" id="IPR046977">
    <property type="entry name" value="RsmC/RlmG"/>
</dbReference>
<evidence type="ECO:0000313" key="4">
    <source>
        <dbReference type="EMBL" id="VAX00422.1"/>
    </source>
</evidence>
<dbReference type="InterPro" id="IPR029063">
    <property type="entry name" value="SAM-dependent_MTases_sf"/>
</dbReference>
<dbReference type="EMBL" id="UOFR01000076">
    <property type="protein sequence ID" value="VAX00422.1"/>
    <property type="molecule type" value="Genomic_DNA"/>
</dbReference>
<dbReference type="PANTHER" id="PTHR47816">
    <property type="entry name" value="RIBOSOMAL RNA SMALL SUBUNIT METHYLTRANSFERASE C"/>
    <property type="match status" value="1"/>
</dbReference>
<dbReference type="GO" id="GO:0008757">
    <property type="term" value="F:S-adenosylmethionine-dependent methyltransferase activity"/>
    <property type="evidence" value="ECO:0007669"/>
    <property type="project" value="InterPro"/>
</dbReference>
<name>A0A3B1A8R9_9ZZZZ</name>
<protein>
    <submittedName>
        <fullName evidence="4">Ribosomal RNA small subunit methyltransferase C</fullName>
        <ecNumber evidence="4">2.1.1.52</ecNumber>
    </submittedName>
</protein>
<dbReference type="EC" id="2.1.1.52" evidence="4"/>
<proteinExistence type="predicted"/>
<dbReference type="SUPFAM" id="SSF53335">
    <property type="entry name" value="S-adenosyl-L-methionine-dependent methyltransferases"/>
    <property type="match status" value="1"/>
</dbReference>
<evidence type="ECO:0000256" key="1">
    <source>
        <dbReference type="ARBA" id="ARBA00022603"/>
    </source>
</evidence>
<accession>A0A3B1A8R9</accession>
<dbReference type="AlphaFoldDB" id="A0A3B1A8R9"/>
<feature type="domain" description="Methyltransferase small" evidence="3">
    <location>
        <begin position="27"/>
        <end position="191"/>
    </location>
</feature>
<gene>
    <name evidence="4" type="ORF">MNBD_GAMMA21-81</name>
</gene>
<dbReference type="InterPro" id="IPR007848">
    <property type="entry name" value="Small_mtfrase_dom"/>
</dbReference>